<dbReference type="Pfam" id="PF08867">
    <property type="entry name" value="FRG"/>
    <property type="match status" value="1"/>
</dbReference>
<reference evidence="2 3" key="1">
    <citation type="submission" date="2019-02" db="EMBL/GenBank/DDBJ databases">
        <title>Deep-cultivation of Planctomycetes and their phenomic and genomic characterization uncovers novel biology.</title>
        <authorList>
            <person name="Wiegand S."/>
            <person name="Jogler M."/>
            <person name="Boedeker C."/>
            <person name="Pinto D."/>
            <person name="Vollmers J."/>
            <person name="Rivas-Marin E."/>
            <person name="Kohn T."/>
            <person name="Peeters S.H."/>
            <person name="Heuer A."/>
            <person name="Rast P."/>
            <person name="Oberbeckmann S."/>
            <person name="Bunk B."/>
            <person name="Jeske O."/>
            <person name="Meyerdierks A."/>
            <person name="Storesund J.E."/>
            <person name="Kallscheuer N."/>
            <person name="Luecker S."/>
            <person name="Lage O.M."/>
            <person name="Pohl T."/>
            <person name="Merkel B.J."/>
            <person name="Hornburger P."/>
            <person name="Mueller R.-W."/>
            <person name="Bruemmer F."/>
            <person name="Labrenz M."/>
            <person name="Spormann A.M."/>
            <person name="Op den Camp H."/>
            <person name="Overmann J."/>
            <person name="Amann R."/>
            <person name="Jetten M.S.M."/>
            <person name="Mascher T."/>
            <person name="Medema M.H."/>
            <person name="Devos D.P."/>
            <person name="Kaster A.-K."/>
            <person name="Ovreas L."/>
            <person name="Rohde M."/>
            <person name="Galperin M.Y."/>
            <person name="Jogler C."/>
        </authorList>
    </citation>
    <scope>NUCLEOTIDE SEQUENCE [LARGE SCALE GENOMIC DNA]</scope>
    <source>
        <strain evidence="2 3">Mal52</strain>
    </source>
</reference>
<protein>
    <submittedName>
        <fullName evidence="2">FRG domain protein</fullName>
    </submittedName>
</protein>
<evidence type="ECO:0000259" key="1">
    <source>
        <dbReference type="SMART" id="SM00901"/>
    </source>
</evidence>
<gene>
    <name evidence="2" type="ORF">Mal52_53730</name>
</gene>
<proteinExistence type="predicted"/>
<name>A0A517ZWM5_9PLAN</name>
<dbReference type="InterPro" id="IPR014966">
    <property type="entry name" value="FRG-dom"/>
</dbReference>
<organism evidence="2 3">
    <name type="scientific">Symmachiella dynata</name>
    <dbReference type="NCBI Taxonomy" id="2527995"/>
    <lineage>
        <taxon>Bacteria</taxon>
        <taxon>Pseudomonadati</taxon>
        <taxon>Planctomycetota</taxon>
        <taxon>Planctomycetia</taxon>
        <taxon>Planctomycetales</taxon>
        <taxon>Planctomycetaceae</taxon>
        <taxon>Symmachiella</taxon>
    </lineage>
</organism>
<evidence type="ECO:0000313" key="2">
    <source>
        <dbReference type="EMBL" id="QDU46850.1"/>
    </source>
</evidence>
<dbReference type="Proteomes" id="UP000319383">
    <property type="component" value="Chromosome"/>
</dbReference>
<sequence>MESSAGKMAFNQQYETITFNTAREFLDALRRSNPRWLSDNASLTPWVFRGQGDSTWGLTPSAWRPSIWKDNHFQAVLETITDEIIDDVIKVNTGLLGSSELDRKQIRQQVAQRRFEFLQVQAFTSLADELGLHVPGGFISHKISREVVSNDSHCSSPHPAYALAQHHGMATRLLDWTQNPVNAAYFAAENPNDPAGAVAVWALNGLALFESEWTEYRVPRSQIGFLHSQAGLFTYHRSADGDFVLHGDWPKLEDICTPDTLKKLVLPSCEAKDLRRLLFAEGVSKSHLMPTFDNIRDTLNSMWQE</sequence>
<dbReference type="RefSeq" id="WP_145379409.1">
    <property type="nucleotide sequence ID" value="NZ_CP036276.1"/>
</dbReference>
<evidence type="ECO:0000313" key="3">
    <source>
        <dbReference type="Proteomes" id="UP000319383"/>
    </source>
</evidence>
<accession>A0A517ZWM5</accession>
<dbReference type="KEGG" id="sdyn:Mal52_53730"/>
<dbReference type="SMART" id="SM00901">
    <property type="entry name" value="FRG"/>
    <property type="match status" value="1"/>
</dbReference>
<dbReference type="AlphaFoldDB" id="A0A517ZWM5"/>
<dbReference type="EMBL" id="CP036276">
    <property type="protein sequence ID" value="QDU46850.1"/>
    <property type="molecule type" value="Genomic_DNA"/>
</dbReference>
<keyword evidence="3" id="KW-1185">Reference proteome</keyword>
<feature type="domain" description="FRG" evidence="1">
    <location>
        <begin position="42"/>
        <end position="199"/>
    </location>
</feature>